<dbReference type="EMBL" id="CP139487">
    <property type="protein sequence ID" value="WPU63228.1"/>
    <property type="molecule type" value="Genomic_DNA"/>
</dbReference>
<keyword evidence="1" id="KW-0732">Signal</keyword>
<evidence type="ECO:0000313" key="3">
    <source>
        <dbReference type="Proteomes" id="UP001324634"/>
    </source>
</evidence>
<accession>A0AAX4HJ10</accession>
<evidence type="ECO:0000256" key="1">
    <source>
        <dbReference type="SAM" id="SignalP"/>
    </source>
</evidence>
<protein>
    <submittedName>
        <fullName evidence="2">Uncharacterized protein</fullName>
    </submittedName>
</protein>
<name>A0AAX4HJ10_9BACT</name>
<dbReference type="RefSeq" id="WP_321389551.1">
    <property type="nucleotide sequence ID" value="NZ_CP139487.1"/>
</dbReference>
<organism evidence="2 3">
    <name type="scientific">Peredibacter starrii</name>
    <dbReference type="NCBI Taxonomy" id="28202"/>
    <lineage>
        <taxon>Bacteria</taxon>
        <taxon>Pseudomonadati</taxon>
        <taxon>Bdellovibrionota</taxon>
        <taxon>Bacteriovoracia</taxon>
        <taxon>Bacteriovoracales</taxon>
        <taxon>Bacteriovoracaceae</taxon>
        <taxon>Peredibacter</taxon>
    </lineage>
</organism>
<sequence length="125" mass="13548">MKKLVFSLLLATTSLAFAAGPGKGGCSGVHQGKKVSFSAYMSDIDYLENLTGGVFVDGRQVATFTGYDVNLSLLSRSFRMANGQGDIAEGKLSNPIRKTGVMSRLYVPAYGIDFRDIKMSCWFQT</sequence>
<keyword evidence="3" id="KW-1185">Reference proteome</keyword>
<proteinExistence type="predicted"/>
<gene>
    <name evidence="2" type="ORF">SOO65_11085</name>
</gene>
<dbReference type="Proteomes" id="UP001324634">
    <property type="component" value="Chromosome"/>
</dbReference>
<feature type="chain" id="PRO_5043735634" evidence="1">
    <location>
        <begin position="19"/>
        <end position="125"/>
    </location>
</feature>
<dbReference type="AlphaFoldDB" id="A0AAX4HJ10"/>
<evidence type="ECO:0000313" key="2">
    <source>
        <dbReference type="EMBL" id="WPU63228.1"/>
    </source>
</evidence>
<feature type="signal peptide" evidence="1">
    <location>
        <begin position="1"/>
        <end position="18"/>
    </location>
</feature>
<dbReference type="KEGG" id="psti:SOO65_11085"/>
<reference evidence="2 3" key="1">
    <citation type="submission" date="2023-11" db="EMBL/GenBank/DDBJ databases">
        <title>Peredibacter starrii A3.12.</title>
        <authorList>
            <person name="Mitchell R.J."/>
        </authorList>
    </citation>
    <scope>NUCLEOTIDE SEQUENCE [LARGE SCALE GENOMIC DNA]</scope>
    <source>
        <strain evidence="2 3">A3.12</strain>
    </source>
</reference>